<evidence type="ECO:0000256" key="4">
    <source>
        <dbReference type="PROSITE-ProRule" id="PRU00221"/>
    </source>
</evidence>
<feature type="region of interest" description="Disordered" evidence="5">
    <location>
        <begin position="420"/>
        <end position="443"/>
    </location>
</feature>
<evidence type="ECO:0000256" key="1">
    <source>
        <dbReference type="ARBA" id="ARBA00005903"/>
    </source>
</evidence>
<dbReference type="PANTHER" id="PTHR14588:SF2">
    <property type="entry name" value="DDB1- AND CUL4-ASSOCIATED FACTOR 10"/>
    <property type="match status" value="1"/>
</dbReference>
<reference evidence="6 7" key="1">
    <citation type="submission" date="2020-11" db="EMBL/GenBank/DDBJ databases">
        <authorList>
            <person name="Wallbank WR R."/>
            <person name="Pardo Diaz C."/>
            <person name="Kozak K."/>
            <person name="Martin S."/>
            <person name="Jiggins C."/>
            <person name="Moest M."/>
            <person name="Warren A I."/>
            <person name="Generalovic N T."/>
            <person name="Byers J.R.P. K."/>
            <person name="Montejo-Kovacevich G."/>
            <person name="Yen C E."/>
        </authorList>
    </citation>
    <scope>NUCLEOTIDE SEQUENCE [LARGE SCALE GENOMIC DNA]</scope>
</reference>
<gene>
    <name evidence="6" type="ORF">HERILL_LOCUS13666</name>
</gene>
<dbReference type="InterPro" id="IPR019775">
    <property type="entry name" value="WD40_repeat_CS"/>
</dbReference>
<keyword evidence="2 4" id="KW-0853">WD repeat</keyword>
<feature type="repeat" description="WD" evidence="4">
    <location>
        <begin position="130"/>
        <end position="165"/>
    </location>
</feature>
<evidence type="ECO:0000256" key="5">
    <source>
        <dbReference type="SAM" id="MobiDB-lite"/>
    </source>
</evidence>
<accession>A0A7R8V3C0</accession>
<dbReference type="InterPro" id="IPR015943">
    <property type="entry name" value="WD40/YVTN_repeat-like_dom_sf"/>
</dbReference>
<evidence type="ECO:0000313" key="6">
    <source>
        <dbReference type="EMBL" id="CAD7091242.1"/>
    </source>
</evidence>
<dbReference type="Proteomes" id="UP000594454">
    <property type="component" value="Chromosome 5"/>
</dbReference>
<protein>
    <submittedName>
        <fullName evidence="6">Uncharacterized protein</fullName>
    </submittedName>
</protein>
<proteinExistence type="inferred from homology"/>
<dbReference type="EMBL" id="LR899013">
    <property type="protein sequence ID" value="CAD7091242.1"/>
    <property type="molecule type" value="Genomic_DNA"/>
</dbReference>
<feature type="region of interest" description="Disordered" evidence="5">
    <location>
        <begin position="313"/>
        <end position="363"/>
    </location>
</feature>
<dbReference type="Pfam" id="PF00400">
    <property type="entry name" value="WD40"/>
    <property type="match status" value="3"/>
</dbReference>
<dbReference type="AlphaFoldDB" id="A0A7R8V3C0"/>
<dbReference type="FunFam" id="2.130.10.10:FF:000661">
    <property type="entry name" value="Uncharacterized protein, isoform A"/>
    <property type="match status" value="1"/>
</dbReference>
<dbReference type="GO" id="GO:0080008">
    <property type="term" value="C:Cul4-RING E3 ubiquitin ligase complex"/>
    <property type="evidence" value="ECO:0007669"/>
    <property type="project" value="TreeGrafter"/>
</dbReference>
<dbReference type="PROSITE" id="PS50294">
    <property type="entry name" value="WD_REPEATS_REGION"/>
    <property type="match status" value="2"/>
</dbReference>
<dbReference type="OrthoDB" id="20669at2759"/>
<dbReference type="PANTHER" id="PTHR14588">
    <property type="entry name" value="DDB1- AND CUL4-ASSOCIATED FACTOR 10"/>
    <property type="match status" value="1"/>
</dbReference>
<comment type="similarity">
    <text evidence="1">Belongs to the WD repeat DCAF10 family.</text>
</comment>
<dbReference type="FunCoup" id="A0A7R8V3C0">
    <property type="interactions" value="539"/>
</dbReference>
<evidence type="ECO:0000313" key="7">
    <source>
        <dbReference type="Proteomes" id="UP000594454"/>
    </source>
</evidence>
<dbReference type="InterPro" id="IPR001680">
    <property type="entry name" value="WD40_rpt"/>
</dbReference>
<sequence>MTFYKWLQRREHGFRPVLGDEDFVHKCIYNSFKLYKTWNSCGKTGNSDFGGIFNLEFSPDGNLLVAACEKKSIGLFDPVTTKHTKTINNAHLDSVNCIKFLDNRIFATCSDDTTVAIWDTRNLKKKIRSLQGHSNWVKNIEYSQKDGLLVTSGFDGSIFTWDINSYTEQGFIYHKVFHTSGLMRCRISPDASKMVICTTGGYLIIIHDLDLTTLAKDLCGFRPNIYRLMQLGRQFIPQAAKFDHVFSKTQKRNRVELISDFPERNDAEVVCALQIHPHGWCVLSRNISYDEGSEWSCIHDILEKEEEDYLPNEQVKKRKLSESDDLSPTSNRAGNSSFSSSNFESTSNQNESETNRGSTNNRNEALVPDIWAAEVTVQDRACRIHQRRYRDSNSTNAYAYVYAISSGVIPQSSLRSSVSRRSNLSAASTDGETSNPEDQEPQSPVQINYMSFCNRKIYQNVSRLLYYIEEPNKGRGFIKEPSFSADGRIICSPYEEGFRLLAFNEDCSELPIACDSPQKNPKQLKVIKSVTCHSDIVVSTKFSPRYPLLVSGCLRGKIVWHHPDF</sequence>
<dbReference type="InParanoid" id="A0A7R8V3C0"/>
<dbReference type="SUPFAM" id="SSF50978">
    <property type="entry name" value="WD40 repeat-like"/>
    <property type="match status" value="1"/>
</dbReference>
<feature type="compositionally biased region" description="Low complexity" evidence="5">
    <location>
        <begin position="335"/>
        <end position="352"/>
    </location>
</feature>
<dbReference type="InterPro" id="IPR036322">
    <property type="entry name" value="WD40_repeat_dom_sf"/>
</dbReference>
<dbReference type="PROSITE" id="PS00678">
    <property type="entry name" value="WD_REPEATS_1"/>
    <property type="match status" value="1"/>
</dbReference>
<keyword evidence="7" id="KW-1185">Reference proteome</keyword>
<evidence type="ECO:0000256" key="2">
    <source>
        <dbReference type="ARBA" id="ARBA00022574"/>
    </source>
</evidence>
<name>A0A7R8V3C0_HERIL</name>
<dbReference type="Gene3D" id="2.130.10.10">
    <property type="entry name" value="YVTN repeat-like/Quinoprotein amine dehydrogenase"/>
    <property type="match status" value="1"/>
</dbReference>
<dbReference type="PROSITE" id="PS50082">
    <property type="entry name" value="WD_REPEATS_2"/>
    <property type="match status" value="2"/>
</dbReference>
<dbReference type="SMART" id="SM00320">
    <property type="entry name" value="WD40"/>
    <property type="match status" value="5"/>
</dbReference>
<dbReference type="InterPro" id="IPR039085">
    <property type="entry name" value="DCA10"/>
</dbReference>
<organism evidence="6 7">
    <name type="scientific">Hermetia illucens</name>
    <name type="common">Black soldier fly</name>
    <dbReference type="NCBI Taxonomy" id="343691"/>
    <lineage>
        <taxon>Eukaryota</taxon>
        <taxon>Metazoa</taxon>
        <taxon>Ecdysozoa</taxon>
        <taxon>Arthropoda</taxon>
        <taxon>Hexapoda</taxon>
        <taxon>Insecta</taxon>
        <taxon>Pterygota</taxon>
        <taxon>Neoptera</taxon>
        <taxon>Endopterygota</taxon>
        <taxon>Diptera</taxon>
        <taxon>Brachycera</taxon>
        <taxon>Stratiomyomorpha</taxon>
        <taxon>Stratiomyidae</taxon>
        <taxon>Hermetiinae</taxon>
        <taxon>Hermetia</taxon>
    </lineage>
</organism>
<feature type="repeat" description="WD" evidence="4">
    <location>
        <begin position="88"/>
        <end position="128"/>
    </location>
</feature>
<dbReference type="OMA" id="IVWHQPV"/>
<evidence type="ECO:0000256" key="3">
    <source>
        <dbReference type="ARBA" id="ARBA00022737"/>
    </source>
</evidence>
<keyword evidence="3" id="KW-0677">Repeat</keyword>